<organism evidence="3 4">
    <name type="scientific">Aureobasidium namibiae CBS 147.97</name>
    <dbReference type="NCBI Taxonomy" id="1043004"/>
    <lineage>
        <taxon>Eukaryota</taxon>
        <taxon>Fungi</taxon>
        <taxon>Dikarya</taxon>
        <taxon>Ascomycota</taxon>
        <taxon>Pezizomycotina</taxon>
        <taxon>Dothideomycetes</taxon>
        <taxon>Dothideomycetidae</taxon>
        <taxon>Dothideales</taxon>
        <taxon>Saccotheciaceae</taxon>
        <taxon>Aureobasidium</taxon>
    </lineage>
</organism>
<evidence type="ECO:0008006" key="5">
    <source>
        <dbReference type="Google" id="ProtNLM"/>
    </source>
</evidence>
<feature type="region of interest" description="Disordered" evidence="1">
    <location>
        <begin position="103"/>
        <end position="131"/>
    </location>
</feature>
<proteinExistence type="predicted"/>
<dbReference type="AlphaFoldDB" id="A0A074X1V0"/>
<reference evidence="3 4" key="1">
    <citation type="journal article" date="2014" name="BMC Genomics">
        <title>Genome sequencing of four Aureobasidium pullulans varieties: biotechnological potential, stress tolerance, and description of new species.</title>
        <authorList>
            <person name="Gostin Ar C."/>
            <person name="Ohm R.A."/>
            <person name="Kogej T."/>
            <person name="Sonjak S."/>
            <person name="Turk M."/>
            <person name="Zajc J."/>
            <person name="Zalar P."/>
            <person name="Grube M."/>
            <person name="Sun H."/>
            <person name="Han J."/>
            <person name="Sharma A."/>
            <person name="Chiniquy J."/>
            <person name="Ngan C.Y."/>
            <person name="Lipzen A."/>
            <person name="Barry K."/>
            <person name="Grigoriev I.V."/>
            <person name="Gunde-Cimerman N."/>
        </authorList>
    </citation>
    <scope>NUCLEOTIDE SEQUENCE [LARGE SCALE GENOMIC DNA]</scope>
    <source>
        <strain evidence="3 4">CBS 147.97</strain>
    </source>
</reference>
<evidence type="ECO:0000256" key="2">
    <source>
        <dbReference type="SAM" id="SignalP"/>
    </source>
</evidence>
<feature type="compositionally biased region" description="Low complexity" evidence="1">
    <location>
        <begin position="103"/>
        <end position="112"/>
    </location>
</feature>
<accession>A0A074X1V0</accession>
<dbReference type="OrthoDB" id="3521820at2759"/>
<gene>
    <name evidence="3" type="ORF">M436DRAFT_86325</name>
</gene>
<dbReference type="RefSeq" id="XP_013422780.1">
    <property type="nucleotide sequence ID" value="XM_013567326.1"/>
</dbReference>
<sequence>MPSITKSLLFLAAFQAFTAVAAPIPQLAGEGAACDSVLSSTDNGVGYGVENALDNTADAINKVSRRQLAGEGAACNSVLSSTDNGVGYGVENAEDNTAALLGGTASSTTTTSGGSGGAAPPPPKGPKVKRQGDKIANGLANVLTAAKLGPVADIEKNVGDNADGELTSAAADAGAQIGTAEESTLEGVGKAIPRVKRQGDKIANGAANVLSALHQNDLADIEKDNGDTLDGQLTSDAANLGAQVGAYEEKTLENAGKSVP</sequence>
<keyword evidence="4" id="KW-1185">Reference proteome</keyword>
<feature type="chain" id="PRO_5001703377" description="Cell wall protein" evidence="2">
    <location>
        <begin position="22"/>
        <end position="260"/>
    </location>
</feature>
<evidence type="ECO:0000313" key="3">
    <source>
        <dbReference type="EMBL" id="KEQ68591.1"/>
    </source>
</evidence>
<dbReference type="GeneID" id="25417694"/>
<evidence type="ECO:0000313" key="4">
    <source>
        <dbReference type="Proteomes" id="UP000027730"/>
    </source>
</evidence>
<evidence type="ECO:0000256" key="1">
    <source>
        <dbReference type="SAM" id="MobiDB-lite"/>
    </source>
</evidence>
<dbReference type="HOGENOM" id="CLU_1057619_0_0_1"/>
<dbReference type="Proteomes" id="UP000027730">
    <property type="component" value="Unassembled WGS sequence"/>
</dbReference>
<dbReference type="EMBL" id="KL584728">
    <property type="protein sequence ID" value="KEQ68591.1"/>
    <property type="molecule type" value="Genomic_DNA"/>
</dbReference>
<protein>
    <recommendedName>
        <fullName evidence="5">Cell wall protein</fullName>
    </recommendedName>
</protein>
<keyword evidence="2" id="KW-0732">Signal</keyword>
<name>A0A074X1V0_9PEZI</name>
<feature type="signal peptide" evidence="2">
    <location>
        <begin position="1"/>
        <end position="21"/>
    </location>
</feature>